<sequence>MYCSICMQIYVGYMGDHTSSMFSTEALHLNLLGRVLDGCSPRESLIYSYTKSFISVSIATEITLYYCVEFAAMEGVVSVFPGRTLRPRTTRSWDFLRFSRTVNRNPPLESGVVVGMIDNGIWPESDSFHDEGIGPPPRKWKGACQNQWGSILQQLHGSYTSSTVAGRSVRNASRVAPREEPCTRAARRRTSWPPSTTPLPTGWT</sequence>
<dbReference type="Gene3D" id="3.30.70.80">
    <property type="entry name" value="Peptidase S8 propeptide/proteinase inhibitor I9"/>
    <property type="match status" value="1"/>
</dbReference>
<evidence type="ECO:0000256" key="1">
    <source>
        <dbReference type="ARBA" id="ARBA00011073"/>
    </source>
</evidence>
<proteinExistence type="inferred from homology"/>
<evidence type="ECO:0000313" key="4">
    <source>
        <dbReference type="EMBL" id="CAG1844314.1"/>
    </source>
</evidence>
<dbReference type="Gramene" id="Ma04_t35120.1">
    <property type="protein sequence ID" value="Ma04_p35120.1"/>
    <property type="gene ID" value="Ma04_g35120"/>
</dbReference>
<dbReference type="EnsemblPlants" id="Ma04_t35120.1">
    <property type="protein sequence ID" value="Ma04_p35120.1"/>
    <property type="gene ID" value="Ma04_g35120"/>
</dbReference>
<keyword evidence="6" id="KW-1185">Reference proteome</keyword>
<dbReference type="InterPro" id="IPR037045">
    <property type="entry name" value="S8pro/Inhibitor_I9_sf"/>
</dbReference>
<reference evidence="4" key="1">
    <citation type="submission" date="2021-03" db="EMBL/GenBank/DDBJ databases">
        <authorList>
            <consortium name="Genoscope - CEA"/>
            <person name="William W."/>
        </authorList>
    </citation>
    <scope>NUCLEOTIDE SEQUENCE</scope>
    <source>
        <strain evidence="4">Doubled-haploid Pahang</strain>
    </source>
</reference>
<dbReference type="InterPro" id="IPR045051">
    <property type="entry name" value="SBT"/>
</dbReference>
<evidence type="ECO:0000256" key="2">
    <source>
        <dbReference type="ARBA" id="ARBA00022729"/>
    </source>
</evidence>
<evidence type="ECO:0000313" key="5">
    <source>
        <dbReference type="EnsemblPlants" id="Ma04_p35120.1"/>
    </source>
</evidence>
<protein>
    <submittedName>
        <fullName evidence="4">(wild Malaysian banana) hypothetical protein</fullName>
    </submittedName>
</protein>
<dbReference type="InParanoid" id="A0A804IXD7"/>
<accession>A0A804IXD7</accession>
<keyword evidence="2" id="KW-0732">Signal</keyword>
<feature type="compositionally biased region" description="Low complexity" evidence="3">
    <location>
        <begin position="191"/>
        <end position="204"/>
    </location>
</feature>
<evidence type="ECO:0000313" key="6">
    <source>
        <dbReference type="Proteomes" id="UP000012960"/>
    </source>
</evidence>
<comment type="similarity">
    <text evidence="1">Belongs to the peptidase S8 family.</text>
</comment>
<dbReference type="InterPro" id="IPR036852">
    <property type="entry name" value="Peptidase_S8/S53_dom_sf"/>
</dbReference>
<feature type="region of interest" description="Disordered" evidence="3">
    <location>
        <begin position="169"/>
        <end position="204"/>
    </location>
</feature>
<dbReference type="GO" id="GO:0006508">
    <property type="term" value="P:proteolysis"/>
    <property type="evidence" value="ECO:0007669"/>
    <property type="project" value="InterPro"/>
</dbReference>
<name>A0A804IXD7_MUSAM</name>
<dbReference type="PANTHER" id="PTHR10795">
    <property type="entry name" value="PROPROTEIN CONVERTASE SUBTILISIN/KEXIN"/>
    <property type="match status" value="1"/>
</dbReference>
<dbReference type="Gene3D" id="3.40.50.200">
    <property type="entry name" value="Peptidase S8/S53 domain"/>
    <property type="match status" value="1"/>
</dbReference>
<dbReference type="AlphaFoldDB" id="A0A804IXD7"/>
<reference evidence="5" key="2">
    <citation type="submission" date="2021-05" db="UniProtKB">
        <authorList>
            <consortium name="EnsemblPlants"/>
        </authorList>
    </citation>
    <scope>IDENTIFICATION</scope>
    <source>
        <strain evidence="5">subsp. malaccensis</strain>
    </source>
</reference>
<gene>
    <name evidence="4" type="ORF">GSMUA_141090.1</name>
</gene>
<evidence type="ECO:0000256" key="3">
    <source>
        <dbReference type="SAM" id="MobiDB-lite"/>
    </source>
</evidence>
<organism evidence="5 6">
    <name type="scientific">Musa acuminata subsp. malaccensis</name>
    <name type="common">Wild banana</name>
    <name type="synonym">Musa malaccensis</name>
    <dbReference type="NCBI Taxonomy" id="214687"/>
    <lineage>
        <taxon>Eukaryota</taxon>
        <taxon>Viridiplantae</taxon>
        <taxon>Streptophyta</taxon>
        <taxon>Embryophyta</taxon>
        <taxon>Tracheophyta</taxon>
        <taxon>Spermatophyta</taxon>
        <taxon>Magnoliopsida</taxon>
        <taxon>Liliopsida</taxon>
        <taxon>Zingiberales</taxon>
        <taxon>Musaceae</taxon>
        <taxon>Musa</taxon>
    </lineage>
</organism>
<dbReference type="SUPFAM" id="SSF52743">
    <property type="entry name" value="Subtilisin-like"/>
    <property type="match status" value="1"/>
</dbReference>
<dbReference type="EMBL" id="HG996469">
    <property type="protein sequence ID" value="CAG1844314.1"/>
    <property type="molecule type" value="Genomic_DNA"/>
</dbReference>
<dbReference type="GO" id="GO:0004252">
    <property type="term" value="F:serine-type endopeptidase activity"/>
    <property type="evidence" value="ECO:0007669"/>
    <property type="project" value="InterPro"/>
</dbReference>
<dbReference type="Proteomes" id="UP000012960">
    <property type="component" value="Unplaced"/>
</dbReference>